<sequence>MYPGSYTETVVDVKLDKNQQFIKDLEDKKRKAREDDQAKADKQRRLRLKLRKSILQRAASIRPTDALLEGLKAKREKDAEDAEMERQKALKKKELTRKASLGTTEVPSRMQEALEKFNQAAAAAGSAVSAVRVKKEEKDDASSLTPEEREKRSIKKKQVEYLQKLADERKQRQVDDDEKNELVRQKRAKVREEALLKHEAAKAEKLAAAAADESTSSQVVEVEEAKPKVNVEAMVSRLSKLKTSEAQLVPEAKDFTSWKKRNGVALDTKVFCLTGWYPVIKETLEKRGWHHNPDRNSPYFDLKWALKSDDLKSVKLNDDQLVNHFLQNTAITTKSGLLHNLRKYATQSYSTCTHFRYIHAEGMLKRLGDKCRNANAMPHVNAGVLDVLLSVCRKRQEILPDDILDNPLACGLEELCPQFHLNGGVDSKNVWIVKPAVEMMMAIGMSRGRGIRVFNQLHELLEYADVENHKECQWIVQKYIENPLLVCNRKFDIRQWVFVTSWNPLTVWFYLDCYLRFSSEEYQVDDLSLFTSKIQPRMKEIVKWSLSCVQDTVQHRKNSCELYGYDFMLDDKLKVIFNSSPACDYSTAVTKRYIQTGLEDILKVMLDVREYDAAKRKNNQTKMPKPDTGRWENIHKAEYIAKPMSSFGGMDFEIKGKKLSKKSQRAINQACAAPATPTRRHGADVNAPLSVLDEGTPQDEDDERDGGNTMIGASSEGGMLRSTSDNTVVCQHHRVVGNDDAKNNDKDDEKLDGGDGSGSRQSPSVGLPPDLDELL</sequence>
<evidence type="ECO:0000256" key="2">
    <source>
        <dbReference type="ARBA" id="ARBA00022490"/>
    </source>
</evidence>
<accession>A0A425CTU7</accession>
<evidence type="ECO:0000256" key="3">
    <source>
        <dbReference type="ARBA" id="ARBA00022598"/>
    </source>
</evidence>
<protein>
    <submittedName>
        <fullName evidence="8">Uncharacterized protein</fullName>
    </submittedName>
</protein>
<dbReference type="SUPFAM" id="SSF56059">
    <property type="entry name" value="Glutathione synthetase ATP-binding domain-like"/>
    <property type="match status" value="1"/>
</dbReference>
<dbReference type="Proteomes" id="UP000284702">
    <property type="component" value="Unassembled WGS sequence"/>
</dbReference>
<dbReference type="PANTHER" id="PTHR45870:SF2">
    <property type="entry name" value="TUBULIN MONOGLYCYLASE TTLL3"/>
    <property type="match status" value="1"/>
</dbReference>
<feature type="region of interest" description="Disordered" evidence="7">
    <location>
        <begin position="665"/>
        <end position="775"/>
    </location>
</feature>
<dbReference type="InterPro" id="IPR004344">
    <property type="entry name" value="TTL/TTLL_fam"/>
</dbReference>
<keyword evidence="5" id="KW-0067">ATP-binding</keyword>
<proteinExistence type="predicted"/>
<name>A0A425CTU7_APHAT</name>
<feature type="compositionally biased region" description="Basic and acidic residues" evidence="7">
    <location>
        <begin position="736"/>
        <end position="753"/>
    </location>
</feature>
<dbReference type="Gene3D" id="3.30.470.20">
    <property type="entry name" value="ATP-grasp fold, B domain"/>
    <property type="match status" value="2"/>
</dbReference>
<evidence type="ECO:0000256" key="5">
    <source>
        <dbReference type="ARBA" id="ARBA00022840"/>
    </source>
</evidence>
<reference evidence="8" key="1">
    <citation type="submission" date="2018-07" db="EMBL/GenBank/DDBJ databases">
        <title>Annotation of Aphanomyces astaci genome assembly.</title>
        <authorList>
            <person name="Studholme D.J."/>
        </authorList>
    </citation>
    <scope>NUCLEOTIDE SEQUENCE [LARGE SCALE GENOMIC DNA]</scope>
    <source>
        <strain evidence="8">Pc</strain>
    </source>
</reference>
<evidence type="ECO:0000256" key="7">
    <source>
        <dbReference type="SAM" id="MobiDB-lite"/>
    </source>
</evidence>
<gene>
    <name evidence="8" type="ORF">B5M09_010565</name>
</gene>
<evidence type="ECO:0000313" key="9">
    <source>
        <dbReference type="Proteomes" id="UP000284702"/>
    </source>
</evidence>
<dbReference type="EMBL" id="MZMZ02003878">
    <property type="protein sequence ID" value="RQM20448.1"/>
    <property type="molecule type" value="Genomic_DNA"/>
</dbReference>
<comment type="subcellular location">
    <subcellularLocation>
        <location evidence="1">Cytoplasm</location>
    </subcellularLocation>
</comment>
<keyword evidence="4" id="KW-0547">Nucleotide-binding</keyword>
<evidence type="ECO:0000256" key="4">
    <source>
        <dbReference type="ARBA" id="ARBA00022741"/>
    </source>
</evidence>
<feature type="compositionally biased region" description="Basic and acidic residues" evidence="7">
    <location>
        <begin position="134"/>
        <end position="151"/>
    </location>
</feature>
<feature type="coiled-coil region" evidence="6">
    <location>
        <begin position="15"/>
        <end position="42"/>
    </location>
</feature>
<feature type="compositionally biased region" description="Basic and acidic residues" evidence="7">
    <location>
        <begin position="75"/>
        <end position="97"/>
    </location>
</feature>
<dbReference type="GO" id="GO:0015630">
    <property type="term" value="C:microtubule cytoskeleton"/>
    <property type="evidence" value="ECO:0007669"/>
    <property type="project" value="TreeGrafter"/>
</dbReference>
<dbReference type="VEuPathDB" id="FungiDB:H257_16158"/>
<keyword evidence="9" id="KW-1185">Reference proteome</keyword>
<dbReference type="Pfam" id="PF03133">
    <property type="entry name" value="TTL"/>
    <property type="match status" value="2"/>
</dbReference>
<evidence type="ECO:0000256" key="6">
    <source>
        <dbReference type="SAM" id="Coils"/>
    </source>
</evidence>
<evidence type="ECO:0000256" key="1">
    <source>
        <dbReference type="ARBA" id="ARBA00004496"/>
    </source>
</evidence>
<organism evidence="8 9">
    <name type="scientific">Aphanomyces astaci</name>
    <name type="common">Crayfish plague agent</name>
    <dbReference type="NCBI Taxonomy" id="112090"/>
    <lineage>
        <taxon>Eukaryota</taxon>
        <taxon>Sar</taxon>
        <taxon>Stramenopiles</taxon>
        <taxon>Oomycota</taxon>
        <taxon>Saprolegniomycetes</taxon>
        <taxon>Saprolegniales</taxon>
        <taxon>Verrucalvaceae</taxon>
        <taxon>Aphanomyces</taxon>
    </lineage>
</organism>
<dbReference type="GO" id="GO:0005737">
    <property type="term" value="C:cytoplasm"/>
    <property type="evidence" value="ECO:0007669"/>
    <property type="project" value="UniProtKB-SubCell"/>
</dbReference>
<feature type="region of interest" description="Disordered" evidence="7">
    <location>
        <begin position="134"/>
        <end position="155"/>
    </location>
</feature>
<dbReference type="GO" id="GO:0070736">
    <property type="term" value="F:protein-glycine ligase activity, initiating"/>
    <property type="evidence" value="ECO:0007669"/>
    <property type="project" value="TreeGrafter"/>
</dbReference>
<keyword evidence="3" id="KW-0436">Ligase</keyword>
<keyword evidence="2" id="KW-0963">Cytoplasm</keyword>
<feature type="region of interest" description="Disordered" evidence="7">
    <location>
        <begin position="75"/>
        <end position="104"/>
    </location>
</feature>
<dbReference type="AlphaFoldDB" id="A0A425CTU7"/>
<dbReference type="PANTHER" id="PTHR45870">
    <property type="entry name" value="TUBULIN MONOGLYCYLASE TTLL3"/>
    <property type="match status" value="1"/>
</dbReference>
<dbReference type="GO" id="GO:0005524">
    <property type="term" value="F:ATP binding"/>
    <property type="evidence" value="ECO:0007669"/>
    <property type="project" value="UniProtKB-KW"/>
</dbReference>
<keyword evidence="6" id="KW-0175">Coiled coil</keyword>
<comment type="caution">
    <text evidence="8">The sequence shown here is derived from an EMBL/GenBank/DDBJ whole genome shotgun (WGS) entry which is preliminary data.</text>
</comment>
<dbReference type="PROSITE" id="PS51221">
    <property type="entry name" value="TTL"/>
    <property type="match status" value="1"/>
</dbReference>
<dbReference type="InterPro" id="IPR051437">
    <property type="entry name" value="TTLL_monoglycylase"/>
</dbReference>
<evidence type="ECO:0000313" key="8">
    <source>
        <dbReference type="EMBL" id="RQM20448.1"/>
    </source>
</evidence>